<organism evidence="4 5">
    <name type="scientific">Sutcliffiella tianshenii</name>
    <dbReference type="NCBI Taxonomy" id="1463404"/>
    <lineage>
        <taxon>Bacteria</taxon>
        <taxon>Bacillati</taxon>
        <taxon>Bacillota</taxon>
        <taxon>Bacilli</taxon>
        <taxon>Bacillales</taxon>
        <taxon>Bacillaceae</taxon>
        <taxon>Sutcliffiella</taxon>
    </lineage>
</organism>
<comment type="similarity">
    <text evidence="1 3">Belongs to the short-chain dehydrogenases/reductases (SDR) family.</text>
</comment>
<evidence type="ECO:0000256" key="3">
    <source>
        <dbReference type="RuleBase" id="RU000363"/>
    </source>
</evidence>
<dbReference type="EMBL" id="JAFBED010000008">
    <property type="protein sequence ID" value="MBM7621509.1"/>
    <property type="molecule type" value="Genomic_DNA"/>
</dbReference>
<reference evidence="4 5" key="1">
    <citation type="submission" date="2021-01" db="EMBL/GenBank/DDBJ databases">
        <title>Genomic Encyclopedia of Type Strains, Phase IV (KMG-IV): sequencing the most valuable type-strain genomes for metagenomic binning, comparative biology and taxonomic classification.</title>
        <authorList>
            <person name="Goeker M."/>
        </authorList>
    </citation>
    <scope>NUCLEOTIDE SEQUENCE [LARGE SCALE GENOMIC DNA]</scope>
    <source>
        <strain evidence="4 5">DSM 25879</strain>
    </source>
</reference>
<evidence type="ECO:0000313" key="4">
    <source>
        <dbReference type="EMBL" id="MBM7621509.1"/>
    </source>
</evidence>
<dbReference type="PIRSF" id="PIRSF000126">
    <property type="entry name" value="11-beta-HSD1"/>
    <property type="match status" value="1"/>
</dbReference>
<keyword evidence="2" id="KW-0560">Oxidoreductase</keyword>
<dbReference type="PRINTS" id="PR00080">
    <property type="entry name" value="SDRFAMILY"/>
</dbReference>
<dbReference type="PRINTS" id="PR00081">
    <property type="entry name" value="GDHRDH"/>
</dbReference>
<evidence type="ECO:0000256" key="1">
    <source>
        <dbReference type="ARBA" id="ARBA00006484"/>
    </source>
</evidence>
<protein>
    <submittedName>
        <fullName evidence="4">Short-subunit dehydrogenase</fullName>
    </submittedName>
</protein>
<evidence type="ECO:0000256" key="2">
    <source>
        <dbReference type="ARBA" id="ARBA00023002"/>
    </source>
</evidence>
<keyword evidence="5" id="KW-1185">Reference proteome</keyword>
<proteinExistence type="inferred from homology"/>
<dbReference type="Gene3D" id="3.40.50.720">
    <property type="entry name" value="NAD(P)-binding Rossmann-like Domain"/>
    <property type="match status" value="1"/>
</dbReference>
<dbReference type="SUPFAM" id="SSF51735">
    <property type="entry name" value="NAD(P)-binding Rossmann-fold domains"/>
    <property type="match status" value="1"/>
</dbReference>
<dbReference type="InterPro" id="IPR002347">
    <property type="entry name" value="SDR_fam"/>
</dbReference>
<gene>
    <name evidence="4" type="ORF">JOC95_003398</name>
</gene>
<dbReference type="PANTHER" id="PTHR42901:SF1">
    <property type="entry name" value="ALCOHOL DEHYDROGENASE"/>
    <property type="match status" value="1"/>
</dbReference>
<dbReference type="Proteomes" id="UP000737402">
    <property type="component" value="Unassembled WGS sequence"/>
</dbReference>
<accession>A0ABS2P3G4</accession>
<dbReference type="RefSeq" id="WP_204418297.1">
    <property type="nucleotide sequence ID" value="NZ_JAFBED010000008.1"/>
</dbReference>
<evidence type="ECO:0000313" key="5">
    <source>
        <dbReference type="Proteomes" id="UP000737402"/>
    </source>
</evidence>
<dbReference type="InterPro" id="IPR036291">
    <property type="entry name" value="NAD(P)-bd_dom_sf"/>
</dbReference>
<name>A0ABS2P3G4_9BACI</name>
<dbReference type="Pfam" id="PF00106">
    <property type="entry name" value="adh_short"/>
    <property type="match status" value="1"/>
</dbReference>
<dbReference type="PANTHER" id="PTHR42901">
    <property type="entry name" value="ALCOHOL DEHYDROGENASE"/>
    <property type="match status" value="1"/>
</dbReference>
<sequence length="259" mass="28162">MNNQTVLITGASNGIGKELAYHFAKDKYSLILVARSEDKLEMLAAELREKYAVEVIVKAKDISQEAAIHQLAQELKDDDVKVDVLVNNAGYGLYGDFVETDINDELGMIDLNVRSLTLLSKLFLPGMLERDRGGILNVASVAAFMPGPFMAVYYATKAYVLSFSEALANEVKGTNVTVSALCPGPTETGFGDRADIGKSKLFDGSLSSAASVAQVAYQEFKKGKVIVVPGMQNKFLTKLIRFLPRKAVTDIVRSVQAKK</sequence>
<comment type="caution">
    <text evidence="4">The sequence shown here is derived from an EMBL/GenBank/DDBJ whole genome shotgun (WGS) entry which is preliminary data.</text>
</comment>